<evidence type="ECO:0000313" key="2">
    <source>
        <dbReference type="EMBL" id="CAE7201342.1"/>
    </source>
</evidence>
<gene>
    <name evidence="2" type="ORF">RDB_LOCUS139049</name>
</gene>
<organism evidence="2 3">
    <name type="scientific">Rhizoctonia solani</name>
    <dbReference type="NCBI Taxonomy" id="456999"/>
    <lineage>
        <taxon>Eukaryota</taxon>
        <taxon>Fungi</taxon>
        <taxon>Dikarya</taxon>
        <taxon>Basidiomycota</taxon>
        <taxon>Agaricomycotina</taxon>
        <taxon>Agaricomycetes</taxon>
        <taxon>Cantharellales</taxon>
        <taxon>Ceratobasidiaceae</taxon>
        <taxon>Rhizoctonia</taxon>
    </lineage>
</organism>
<dbReference type="AlphaFoldDB" id="A0A8H3E589"/>
<dbReference type="Proteomes" id="UP000663827">
    <property type="component" value="Unassembled WGS sequence"/>
</dbReference>
<reference evidence="2" key="1">
    <citation type="submission" date="2021-01" db="EMBL/GenBank/DDBJ databases">
        <authorList>
            <person name="Kaushik A."/>
        </authorList>
    </citation>
    <scope>NUCLEOTIDE SEQUENCE</scope>
    <source>
        <strain evidence="2">AG5</strain>
    </source>
</reference>
<feature type="signal peptide" evidence="1">
    <location>
        <begin position="1"/>
        <end position="34"/>
    </location>
</feature>
<keyword evidence="1" id="KW-0732">Signal</keyword>
<evidence type="ECO:0000313" key="3">
    <source>
        <dbReference type="Proteomes" id="UP000663827"/>
    </source>
</evidence>
<comment type="caution">
    <text evidence="2">The sequence shown here is derived from an EMBL/GenBank/DDBJ whole genome shotgun (WGS) entry which is preliminary data.</text>
</comment>
<accession>A0A8H3E589</accession>
<dbReference type="EMBL" id="CAJNJQ010003582">
    <property type="protein sequence ID" value="CAE7201342.1"/>
    <property type="molecule type" value="Genomic_DNA"/>
</dbReference>
<sequence>MGEWNKDWGWRYRMCGLRRLRPTCLLVLPNGIYAISCECVGGEYLVVNIPQSNIKPGEPVRLGPLTLPVRMSTHIRVENVDGDRYRLTPAEMAHIPGGLGIAARNDAMPHTVMLLPTEAGEDDITEWVIEQSGSGTYFISPPPEAGCDHLRWTATGEDKPVSSKFYPSTSDFIVYPSYNMFRSNYKYFGTT</sequence>
<evidence type="ECO:0000256" key="1">
    <source>
        <dbReference type="SAM" id="SignalP"/>
    </source>
</evidence>
<name>A0A8H3E589_9AGAM</name>
<protein>
    <submittedName>
        <fullName evidence="2">Uncharacterized protein</fullName>
    </submittedName>
</protein>
<proteinExistence type="predicted"/>
<feature type="chain" id="PRO_5034302668" evidence="1">
    <location>
        <begin position="35"/>
        <end position="191"/>
    </location>
</feature>